<dbReference type="InterPro" id="IPR016024">
    <property type="entry name" value="ARM-type_fold"/>
</dbReference>
<feature type="domain" description="U3 small nucleolar RNA-associated protein 20 C-terminal" evidence="4">
    <location>
        <begin position="2856"/>
        <end position="3157"/>
    </location>
</feature>
<dbReference type="InterPro" id="IPR011430">
    <property type="entry name" value="UTP20_N"/>
</dbReference>
<feature type="compositionally biased region" description="Basic and acidic residues" evidence="1">
    <location>
        <begin position="2486"/>
        <end position="2495"/>
    </location>
</feature>
<feature type="region of interest" description="Disordered" evidence="1">
    <location>
        <begin position="2479"/>
        <end position="2505"/>
    </location>
</feature>
<name>A0A9W8LZN0_9FUNG</name>
<sequence length="3180" mass="358496">MKDTGVTSQLNTMGGANTYRFKSFKQRADEIEINVSRRIIRDFDEPEEHGSYFAEGVRKWNELNCTKDYTEFLRRVTKYQQSLAQVLYHKDEIVEILEDYMSMDHELVVEAILDLVTLLARDLQDEVLPYYERLVQRITPLIRSDSVEIVEAACNALAYLFKYLARSLVQDLRPTFNLLSPMLGIERQKANVRRFTAESMAFLIRKLRGTALQQFVEHTVHAMLECPANRLADFRDGLALLYFECMRNVETRLHSRASAIYMALLHELYKEEFVAARLDSNDVYVLVASVTKLCLHYTRRESAQQLWAVLFEEYDAQARAVENKTAARIQPMAALLGLLTLATIVRKGSRVESYKPLFQRCKTAFSIAHSLSTDTETLQSTDNMDALALMANERIKWLVGLLMQCDVTDMVSTGKVLLDLAVSNESLSTVLSLALTLARLEWAQWNQVLLPYLIRLTVSHWESDQDELLLFWTQLFQNNLFKHQAGSISSAVTSRGQVIFPNKPATAEQPSTSIPHVLIDSLIAPVDWETVASQQHAIPTGERDEFTGFDDMDQDDDHADSSMLGATDTSSTLDVLATKSALLSVLAHVAVDPTVLLDGLSAFVTQLVDAVVQNTAQIAQGSEFLQAAAVYNNTSDNSDIWDDDASRALGLFAFRESRMYWGSYHQLFPMVGLLGRALKLMADTALHAPPSLAASKLIDVWCLTLDQILPTHASNSLLMVGMYKIADALKFASSTQRSGDDIQPETKLKLEAALSLQQLELIMPLVESNLSSMQLSLRLHTLQLLSSFEQPTMSGSKKTEETCPVVQMGIELESTASDLDSYKNRLNYLRQMAVIASNGRVPEIYRRIFPSLAAAQYSLNFSYIWPEVTKQLGLLAGADQELFWNIAWSFVQRFGDERQLIETGPTPEAKKWLNNCMESWIAETEYLSPSKIDGHAIECPNFARVSRVYDAEAERLADKDKQHLQQLAAMASCPDTTRIDYTNVQKQLMTMLAEVGAAAAEGHSKPVVLAFLAFIRYRFGWTASFFNKHAGTELGLDVDSTGIFALEHSGLLTERNRRVDEQQCILWLRLLAKFRNPQQLHRSPVLYSLFLRMLTRGDNELQRHALECVLAWRQSSINPYADNLRSLVDEKRFHDELKTFDLAVNGESINIVHREQLVPIVLRILHGQMMVRNGKSSRKDGMRIRRAVILNAMVGITQDELRFFVGIGLETFRETIARATPRELIVNTESSEVFSLTYNVAAASSTDKTDSMDVDGIAENASDTISEYVAAGAEMDSISSKAQVSFLHLLSELIRNLGIKATPVFHESLAVLLSSIAWAQRQLDIANDELGDMLVAEQTDTAEQSASDNDESDTESVASDDEDTAKEKIATDGSKPGQSVREELEHRKSIAREIRQLAIKCLTRMFMLMPPDFSFTPYMQCIYEVAVDPRIDNLATENSQNSSALLLLLKSWTLLPKYFSYLIEYNPLTFPMLLDILVAPKVQPAVVTLVLNVLQVLLEYDCDVAVKKHEMSLEHAEQCGQLVKNTIQHHVSRILSHMRVCFANANLQAATSQSISGGSGNLIMHQIHILSRVAEYATEETHDAKALLDLLLPALKRPNSVVPVRAKGDVLNIMLRFIPLVLNPKVSDIPRSEQQHLLVGYLNVISSSFGRLRLDSARKTLTHIMTQMARIDRELREITTTQLTSLENAAWIIEEINAYSTSRLNEPDHDRRLAAYEKLNEKLWSKPELLDAYAWTPLLHNLVFYAQEQEELATRSNAAFGLARFVSRTAQAFAADAQSDEAQTMSRNMKSILLPSIKHMLASKHEVVQIEFLNVLRKAVRECGQYFEQLQDLMVLDTKDEEANFFYNILHIQTHRRTRAMRRFRESILANVQDHHQSTTDTNSMEVDSSESDVESDEEVKALKPRKKIRSTVKAIQPLVFNSEQAAPISPVNIRAIIMPLLENWALAEGAQLNHDLSNEAIQTIGVLAAVLPWSQYNATLHKYMAMAKKTPSLEKRLLRLIMGMLDHFHFDLRHVKVDGLGRLLADDAAVPSGKDIAIASTSNDEGEEEEADAEVVSEQSLRDERIHKVVVTFLMPELKKMVAETDEEKLMLRAPVAMAIVRILTALPVSTMNAQLPGVLTTICNMLRAKAQSARNATRETLVRILKFLGPQYFGFLVKELRASLYHGAQKHILSYTIYALLREIIDSLNVGDLDYTLEPVIEILIQDIFGQTGDDKDSEDWITKIREAKVHHGPDCFEMLASVTPFDNIRLMLVPLRDILRETDTPKRTKVVDNVLRRISIGISHNQAYDTKSVLIFCHNIINQYLAMSTKSAKDTQKIKEEAEQLKRLRFASSEDYVTVHVRRSDMAPKRDYLQANAHRFVQFGLEILYHGLKRERFDTKSAEVLGMLDPFVDLTGDGLYSRYNSIISLCCKIWAIMVRLPLPSIPNGIPVVIRRLFAIFHQAASTNSDMIQNCFKLLASLLRSKHAEKMMADYEPEELDMSEVPKDEEASTKKSKKSKKGKPVAARISADCMKNSLISEEQLRDLIDFIRPDIEETERQSTAFSLIRAILTRRMIVDSLYKLLDTIRELMISAQDAKMRELCRLTWFQFLMDYPLGERRLANAMSFIVQNASGFVFESGRVSALEVMGVIINRFADELLLPNAAEPFFLGLVLIIAKDESSQCREMAMYLLPILIARFDQPRLARAWLLLDQWAAGITSSAEPISESEDKKIAELKVARAKQRELGRAALQCYGIIVEPLGDRFAKRVPAFLSVVDSALTVSLKTWKQAEMRLNHQSIGGIENAGDLESIAADLHSGSDPHNEALMYWETAYLALNAYGRLTKSLPQYAVGNTGQSRIWLLAAKHLNHPHAWVRLSAARLIGAYVGMADPSWMLEAEKSWKQQDNISDWEVPDYQGVSKYVLLSVQMLKQIAQGSVIQLNSRFLSAELGNQAVKNLYFIARCFLTAVPQQQDEIPESAEQQQDDASSSDSASDSDEDDNQTSSGADLSIERSLSWLINRIGSLARTELIRGRGSTEKRSYCFKWFAAVISLVPPSLLTNSAYIMPIISPLYRTTQDSQLPANPITLPDGTVKTPTEQLDGIKALANEVIRLLQDRMGVTAFSAVLIKVQKHVNQVRDQRREQRKQLAVIDPELHSKKKLRKHESARRKRQERLSEKARKKVRIVVRRAYNTDNSAN</sequence>
<comment type="caution">
    <text evidence="5">The sequence shown here is derived from an EMBL/GenBank/DDBJ whole genome shotgun (WGS) entry which is preliminary data.</text>
</comment>
<dbReference type="GO" id="GO:0030686">
    <property type="term" value="C:90S preribosome"/>
    <property type="evidence" value="ECO:0007669"/>
    <property type="project" value="TreeGrafter"/>
</dbReference>
<feature type="region of interest" description="Disordered" evidence="1">
    <location>
        <begin position="1872"/>
        <end position="1900"/>
    </location>
</feature>
<evidence type="ECO:0000259" key="2">
    <source>
        <dbReference type="Pfam" id="PF07539"/>
    </source>
</evidence>
<reference evidence="5" key="1">
    <citation type="submission" date="2022-07" db="EMBL/GenBank/DDBJ databases">
        <title>Phylogenomic reconstructions and comparative analyses of Kickxellomycotina fungi.</title>
        <authorList>
            <person name="Reynolds N.K."/>
            <person name="Stajich J.E."/>
            <person name="Barry K."/>
            <person name="Grigoriev I.V."/>
            <person name="Crous P."/>
            <person name="Smith M.E."/>
        </authorList>
    </citation>
    <scope>NUCLEOTIDE SEQUENCE</scope>
    <source>
        <strain evidence="5">NRRL 1566</strain>
    </source>
</reference>
<feature type="compositionally biased region" description="Basic residues" evidence="1">
    <location>
        <begin position="3139"/>
        <end position="3154"/>
    </location>
</feature>
<dbReference type="Gene3D" id="1.25.10.10">
    <property type="entry name" value="Leucine-rich Repeat Variant"/>
    <property type="match status" value="2"/>
</dbReference>
<feature type="domain" description="U3 small nucleolar RNA-associated protein 20 N-terminal" evidence="2">
    <location>
        <begin position="1061"/>
        <end position="1804"/>
    </location>
</feature>
<dbReference type="Pfam" id="PF20416">
    <property type="entry name" value="UTP20"/>
    <property type="match status" value="1"/>
</dbReference>
<keyword evidence="6" id="KW-1185">Reference proteome</keyword>
<evidence type="ECO:0000259" key="3">
    <source>
        <dbReference type="Pfam" id="PF20416"/>
    </source>
</evidence>
<feature type="domain" description="U3 small nucleolar RNA-associated protein 20" evidence="3">
    <location>
        <begin position="2086"/>
        <end position="2304"/>
    </location>
</feature>
<feature type="compositionally biased region" description="Acidic residues" evidence="1">
    <location>
        <begin position="1348"/>
        <end position="1364"/>
    </location>
</feature>
<proteinExistence type="predicted"/>
<feature type="region of interest" description="Disordered" evidence="1">
    <location>
        <begin position="2956"/>
        <end position="2988"/>
    </location>
</feature>
<dbReference type="PANTHER" id="PTHR17695:SF11">
    <property type="entry name" value="SMALL SUBUNIT PROCESSOME COMPONENT 20 HOMOLOG"/>
    <property type="match status" value="1"/>
</dbReference>
<evidence type="ECO:0000313" key="6">
    <source>
        <dbReference type="Proteomes" id="UP001139887"/>
    </source>
</evidence>
<dbReference type="InterPro" id="IPR011989">
    <property type="entry name" value="ARM-like"/>
</dbReference>
<dbReference type="InterPro" id="IPR057525">
    <property type="entry name" value="UTP20_C"/>
</dbReference>
<dbReference type="Pfam" id="PF07539">
    <property type="entry name" value="UTP20_N"/>
    <property type="match status" value="1"/>
</dbReference>
<dbReference type="Pfam" id="PF23099">
    <property type="entry name" value="UTP20_C"/>
    <property type="match status" value="1"/>
</dbReference>
<organism evidence="5 6">
    <name type="scientific">Coemansia brasiliensis</name>
    <dbReference type="NCBI Taxonomy" id="2650707"/>
    <lineage>
        <taxon>Eukaryota</taxon>
        <taxon>Fungi</taxon>
        <taxon>Fungi incertae sedis</taxon>
        <taxon>Zoopagomycota</taxon>
        <taxon>Kickxellomycotina</taxon>
        <taxon>Kickxellomycetes</taxon>
        <taxon>Kickxellales</taxon>
        <taxon>Kickxellaceae</taxon>
        <taxon>Coemansia</taxon>
    </lineage>
</organism>
<feature type="compositionally biased region" description="Low complexity" evidence="1">
    <location>
        <begin position="2961"/>
        <end position="2975"/>
    </location>
</feature>
<feature type="compositionally biased region" description="Basic residues" evidence="1">
    <location>
        <begin position="2496"/>
        <end position="2505"/>
    </location>
</feature>
<dbReference type="SUPFAM" id="SSF48371">
    <property type="entry name" value="ARM repeat"/>
    <property type="match status" value="2"/>
</dbReference>
<accession>A0A9W8LZN0</accession>
<protein>
    <submittedName>
        <fullName evidence="5">U3 snoRNP protein</fullName>
    </submittedName>
</protein>
<gene>
    <name evidence="5" type="primary">UTP20</name>
    <name evidence="5" type="ORF">IWW36_000782</name>
</gene>
<feature type="region of interest" description="Disordered" evidence="1">
    <location>
        <begin position="534"/>
        <end position="564"/>
    </location>
</feature>
<dbReference type="OrthoDB" id="360653at2759"/>
<feature type="region of interest" description="Disordered" evidence="1">
    <location>
        <begin position="3137"/>
        <end position="3161"/>
    </location>
</feature>
<dbReference type="Proteomes" id="UP001139887">
    <property type="component" value="Unassembled WGS sequence"/>
</dbReference>
<evidence type="ECO:0000259" key="4">
    <source>
        <dbReference type="Pfam" id="PF23099"/>
    </source>
</evidence>
<dbReference type="GO" id="GO:0032040">
    <property type="term" value="C:small-subunit processome"/>
    <property type="evidence" value="ECO:0007669"/>
    <property type="project" value="TreeGrafter"/>
</dbReference>
<evidence type="ECO:0000313" key="5">
    <source>
        <dbReference type="EMBL" id="KAJ2851821.1"/>
    </source>
</evidence>
<feature type="compositionally biased region" description="Acidic residues" evidence="1">
    <location>
        <begin position="547"/>
        <end position="558"/>
    </location>
</feature>
<feature type="compositionally biased region" description="Acidic residues" evidence="1">
    <location>
        <begin position="1888"/>
        <end position="1898"/>
    </location>
</feature>
<dbReference type="InterPro" id="IPR052575">
    <property type="entry name" value="SSU_processome_comp_20"/>
</dbReference>
<feature type="region of interest" description="Disordered" evidence="1">
    <location>
        <begin position="1339"/>
        <end position="1383"/>
    </location>
</feature>
<dbReference type="EMBL" id="JANBUW010000008">
    <property type="protein sequence ID" value="KAJ2851821.1"/>
    <property type="molecule type" value="Genomic_DNA"/>
</dbReference>
<evidence type="ECO:0000256" key="1">
    <source>
        <dbReference type="SAM" id="MobiDB-lite"/>
    </source>
</evidence>
<dbReference type="PANTHER" id="PTHR17695">
    <property type="entry name" value="SMALL SUBUNIT PROCESSOME COMPONENT 20 HOMOLOG"/>
    <property type="match status" value="1"/>
</dbReference>
<dbReference type="InterPro" id="IPR046523">
    <property type="entry name" value="UTP20_dom"/>
</dbReference>